<comment type="caution">
    <text evidence="2">The sequence shown here is derived from an EMBL/GenBank/DDBJ whole genome shotgun (WGS) entry which is preliminary data.</text>
</comment>
<name>A0ABD1VLH5_9LAMI</name>
<evidence type="ECO:0000256" key="1">
    <source>
        <dbReference type="SAM" id="MobiDB-lite"/>
    </source>
</evidence>
<evidence type="ECO:0000313" key="3">
    <source>
        <dbReference type="Proteomes" id="UP001604277"/>
    </source>
</evidence>
<reference evidence="3" key="1">
    <citation type="submission" date="2024-07" db="EMBL/GenBank/DDBJ databases">
        <title>Two chromosome-level genome assemblies of Korean endemic species Abeliophyllum distichum and Forsythia ovata (Oleaceae).</title>
        <authorList>
            <person name="Jang H."/>
        </authorList>
    </citation>
    <scope>NUCLEOTIDE SEQUENCE [LARGE SCALE GENOMIC DNA]</scope>
</reference>
<sequence>MSDSFLGNGNDIMKDYDNLNYQNSYNPDYIYVDESIHLDQNAGTYTNPVPISMVPPNYLMGGYDYNCQNLAYEPGLTELYDELPEIPTIDELLGSVTAKDEPVPTGQHEENKCGIPEMDNSELLDSVPRYFYLNKGKPTMSSENDDCQNQSTPSTDLEMMGEVLLSPEGQDKIYAADKATELKLKVYQLAKAMAELTKAKEQLVRLGAHCCADLKEAAGQ</sequence>
<gene>
    <name evidence="2" type="ORF">Fot_19602</name>
</gene>
<dbReference type="EMBL" id="JBFOLJ010000005">
    <property type="protein sequence ID" value="KAL2538211.1"/>
    <property type="molecule type" value="Genomic_DNA"/>
</dbReference>
<proteinExistence type="predicted"/>
<accession>A0ABD1VLH5</accession>
<evidence type="ECO:0000313" key="2">
    <source>
        <dbReference type="EMBL" id="KAL2538211.1"/>
    </source>
</evidence>
<keyword evidence="3" id="KW-1185">Reference proteome</keyword>
<feature type="compositionally biased region" description="Basic and acidic residues" evidence="1">
    <location>
        <begin position="100"/>
        <end position="112"/>
    </location>
</feature>
<organism evidence="2 3">
    <name type="scientific">Forsythia ovata</name>
    <dbReference type="NCBI Taxonomy" id="205694"/>
    <lineage>
        <taxon>Eukaryota</taxon>
        <taxon>Viridiplantae</taxon>
        <taxon>Streptophyta</taxon>
        <taxon>Embryophyta</taxon>
        <taxon>Tracheophyta</taxon>
        <taxon>Spermatophyta</taxon>
        <taxon>Magnoliopsida</taxon>
        <taxon>eudicotyledons</taxon>
        <taxon>Gunneridae</taxon>
        <taxon>Pentapetalae</taxon>
        <taxon>asterids</taxon>
        <taxon>lamiids</taxon>
        <taxon>Lamiales</taxon>
        <taxon>Oleaceae</taxon>
        <taxon>Forsythieae</taxon>
        <taxon>Forsythia</taxon>
    </lineage>
</organism>
<dbReference type="AlphaFoldDB" id="A0ABD1VLH5"/>
<protein>
    <submittedName>
        <fullName evidence="2">Uncharacterized protein</fullName>
    </submittedName>
</protein>
<feature type="region of interest" description="Disordered" evidence="1">
    <location>
        <begin position="100"/>
        <end position="119"/>
    </location>
</feature>
<dbReference type="Proteomes" id="UP001604277">
    <property type="component" value="Unassembled WGS sequence"/>
</dbReference>